<evidence type="ECO:0000313" key="9">
    <source>
        <dbReference type="EMBL" id="MCC8391510.1"/>
    </source>
</evidence>
<keyword evidence="10" id="KW-1185">Reference proteome</keyword>
<dbReference type="InterPro" id="IPR001829">
    <property type="entry name" value="Pili_assmbl_chaperone_bac"/>
</dbReference>
<evidence type="ECO:0000256" key="6">
    <source>
        <dbReference type="SAM" id="SignalP"/>
    </source>
</evidence>
<feature type="signal peptide" evidence="6">
    <location>
        <begin position="1"/>
        <end position="21"/>
    </location>
</feature>
<proteinExistence type="inferred from homology"/>
<accession>A0ABS8JNM4</accession>
<gene>
    <name evidence="9" type="ORF">LJ656_02835</name>
</gene>
<organism evidence="9 10">
    <name type="scientific">Paraburkholderia sejongensis</name>
    <dbReference type="NCBI Taxonomy" id="2886946"/>
    <lineage>
        <taxon>Bacteria</taxon>
        <taxon>Pseudomonadati</taxon>
        <taxon>Pseudomonadota</taxon>
        <taxon>Betaproteobacteria</taxon>
        <taxon>Burkholderiales</taxon>
        <taxon>Burkholderiaceae</taxon>
        <taxon>Paraburkholderia</taxon>
    </lineage>
</organism>
<dbReference type="PANTHER" id="PTHR30251">
    <property type="entry name" value="PILUS ASSEMBLY CHAPERONE"/>
    <property type="match status" value="1"/>
</dbReference>
<evidence type="ECO:0000259" key="7">
    <source>
        <dbReference type="Pfam" id="PF00345"/>
    </source>
</evidence>
<dbReference type="PANTHER" id="PTHR30251:SF2">
    <property type="entry name" value="FIMBRIAL CHAPERONE YADV-RELATED"/>
    <property type="match status" value="1"/>
</dbReference>
<dbReference type="EMBL" id="JAJITD010000001">
    <property type="protein sequence ID" value="MCC8391510.1"/>
    <property type="molecule type" value="Genomic_DNA"/>
</dbReference>
<dbReference type="InterPro" id="IPR016147">
    <property type="entry name" value="Pili_assmbl_chaperone_N"/>
</dbReference>
<dbReference type="SUPFAM" id="SSF49584">
    <property type="entry name" value="Periplasmic chaperone C-domain"/>
    <property type="match status" value="1"/>
</dbReference>
<keyword evidence="5" id="KW-0143">Chaperone</keyword>
<dbReference type="Pfam" id="PF00345">
    <property type="entry name" value="PapD_N"/>
    <property type="match status" value="1"/>
</dbReference>
<dbReference type="RefSeq" id="WP_230507744.1">
    <property type="nucleotide sequence ID" value="NZ_JAJITD010000001.1"/>
</dbReference>
<name>A0ABS8JNM4_9BURK</name>
<dbReference type="InterPro" id="IPR016148">
    <property type="entry name" value="Pili_assmbl_chaperone_C"/>
</dbReference>
<keyword evidence="3 6" id="KW-0732">Signal</keyword>
<dbReference type="Pfam" id="PF02753">
    <property type="entry name" value="PapD_C"/>
    <property type="match status" value="1"/>
</dbReference>
<dbReference type="InterPro" id="IPR036316">
    <property type="entry name" value="Pili_assmbl_chap_C_dom_sf"/>
</dbReference>
<comment type="similarity">
    <text evidence="2">Belongs to the periplasmic pilus chaperone family.</text>
</comment>
<dbReference type="SUPFAM" id="SSF49354">
    <property type="entry name" value="PapD-like"/>
    <property type="match status" value="1"/>
</dbReference>
<evidence type="ECO:0000256" key="3">
    <source>
        <dbReference type="ARBA" id="ARBA00022729"/>
    </source>
</evidence>
<evidence type="ECO:0000256" key="2">
    <source>
        <dbReference type="ARBA" id="ARBA00007399"/>
    </source>
</evidence>
<dbReference type="InterPro" id="IPR013783">
    <property type="entry name" value="Ig-like_fold"/>
</dbReference>
<dbReference type="InterPro" id="IPR050643">
    <property type="entry name" value="Periplasmic_pilus_chap"/>
</dbReference>
<protein>
    <submittedName>
        <fullName evidence="9">Molecular chaperone</fullName>
    </submittedName>
</protein>
<evidence type="ECO:0000259" key="8">
    <source>
        <dbReference type="Pfam" id="PF02753"/>
    </source>
</evidence>
<feature type="domain" description="Pili assembly chaperone N-terminal" evidence="7">
    <location>
        <begin position="23"/>
        <end position="144"/>
    </location>
</feature>
<dbReference type="PRINTS" id="PR00969">
    <property type="entry name" value="CHAPERONPILI"/>
</dbReference>
<reference evidence="9 10" key="1">
    <citation type="submission" date="2021-11" db="EMBL/GenBank/DDBJ databases">
        <authorList>
            <person name="Oh E.-T."/>
            <person name="Kim S.-B."/>
        </authorList>
    </citation>
    <scope>NUCLEOTIDE SEQUENCE [LARGE SCALE GENOMIC DNA]</scope>
    <source>
        <strain evidence="9 10">MMS20-SJTR3</strain>
    </source>
</reference>
<feature type="chain" id="PRO_5045367443" evidence="6">
    <location>
        <begin position="22"/>
        <end position="247"/>
    </location>
</feature>
<dbReference type="InterPro" id="IPR008962">
    <property type="entry name" value="PapD-like_sf"/>
</dbReference>
<comment type="subcellular location">
    <subcellularLocation>
        <location evidence="1">Periplasm</location>
    </subcellularLocation>
</comment>
<evidence type="ECO:0000313" key="10">
    <source>
        <dbReference type="Proteomes" id="UP001431019"/>
    </source>
</evidence>
<keyword evidence="4" id="KW-0574">Periplasm</keyword>
<feature type="domain" description="Pili assembly chaperone C-terminal" evidence="8">
    <location>
        <begin position="170"/>
        <end position="234"/>
    </location>
</feature>
<comment type="caution">
    <text evidence="9">The sequence shown here is derived from an EMBL/GenBank/DDBJ whole genome shotgun (WGS) entry which is preliminary data.</text>
</comment>
<evidence type="ECO:0000256" key="5">
    <source>
        <dbReference type="ARBA" id="ARBA00023186"/>
    </source>
</evidence>
<dbReference type="Gene3D" id="2.60.40.10">
    <property type="entry name" value="Immunoglobulins"/>
    <property type="match status" value="2"/>
</dbReference>
<sequence>MNQRIRVLALLLALVSGSAAASVVIPHTRVIYPGDAREQSLQFTNEDDSPSVMQVWIDSGDPDSTPEKADAPFVVTPPVFRIEPKAGQMVRVVFTGNALPQDRESVFYLNTLQIPSQRAEYADKNQMLILLRNRLKLFYRPAGIAGSAADAPGKLTFRVDAKRGAPQLAVVNPAGYYVTVLGGTVTCGATSATFKGDMLSPRGDATWPLSGGCANASEARSVSVEYVDDYGAIRKLERSLESGREVR</sequence>
<dbReference type="Proteomes" id="UP001431019">
    <property type="component" value="Unassembled WGS sequence"/>
</dbReference>
<evidence type="ECO:0000256" key="4">
    <source>
        <dbReference type="ARBA" id="ARBA00022764"/>
    </source>
</evidence>
<evidence type="ECO:0000256" key="1">
    <source>
        <dbReference type="ARBA" id="ARBA00004418"/>
    </source>
</evidence>